<dbReference type="EMBL" id="SNYI01000003">
    <property type="protein sequence ID" value="TDQ29474.1"/>
    <property type="molecule type" value="Genomic_DNA"/>
</dbReference>
<dbReference type="AlphaFoldDB" id="A0A4V3D3G1"/>
<dbReference type="NCBIfam" id="NF011398">
    <property type="entry name" value="PRK14823.1"/>
    <property type="match status" value="1"/>
</dbReference>
<comment type="catalytic activity">
    <reaction evidence="10">
        <text>ITP + H2O = IMP + diphosphate + H(+)</text>
        <dbReference type="Rhea" id="RHEA:29399"/>
        <dbReference type="ChEBI" id="CHEBI:15377"/>
        <dbReference type="ChEBI" id="CHEBI:15378"/>
        <dbReference type="ChEBI" id="CHEBI:33019"/>
        <dbReference type="ChEBI" id="CHEBI:58053"/>
        <dbReference type="ChEBI" id="CHEBI:61402"/>
        <dbReference type="EC" id="3.6.1.66"/>
    </reaction>
</comment>
<evidence type="ECO:0000313" key="13">
    <source>
        <dbReference type="Proteomes" id="UP000295468"/>
    </source>
</evidence>
<dbReference type="HAMAP" id="MF_01405">
    <property type="entry name" value="Non_canon_purine_NTPase"/>
    <property type="match status" value="1"/>
</dbReference>
<keyword evidence="7 10" id="KW-0546">Nucleotide metabolism</keyword>
<dbReference type="GO" id="GO:0046872">
    <property type="term" value="F:metal ion binding"/>
    <property type="evidence" value="ECO:0007669"/>
    <property type="project" value="UniProtKB-KW"/>
</dbReference>
<organism evidence="12 13">
    <name type="scientific">Zeaxanthinibacter enoshimensis</name>
    <dbReference type="NCBI Taxonomy" id="392009"/>
    <lineage>
        <taxon>Bacteria</taxon>
        <taxon>Pseudomonadati</taxon>
        <taxon>Bacteroidota</taxon>
        <taxon>Flavobacteriia</taxon>
        <taxon>Flavobacteriales</taxon>
        <taxon>Flavobacteriaceae</taxon>
        <taxon>Zeaxanthinibacter</taxon>
    </lineage>
</organism>
<keyword evidence="5 10" id="KW-0378">Hydrolase</keyword>
<feature type="active site" description="Proton acceptor" evidence="10">
    <location>
        <position position="69"/>
    </location>
</feature>
<protein>
    <recommendedName>
        <fullName evidence="10">dITP/XTP pyrophosphatase</fullName>
        <ecNumber evidence="10">3.6.1.66</ecNumber>
    </recommendedName>
    <alternativeName>
        <fullName evidence="10">Non-canonical purine NTP pyrophosphatase</fullName>
    </alternativeName>
    <alternativeName>
        <fullName evidence="10">Non-standard purine NTP pyrophosphatase</fullName>
    </alternativeName>
    <alternativeName>
        <fullName evidence="10">Nucleoside-triphosphate diphosphatase</fullName>
    </alternativeName>
    <alternativeName>
        <fullName evidence="10">Nucleoside-triphosphate pyrophosphatase</fullName>
        <shortName evidence="10">NTPase</shortName>
    </alternativeName>
</protein>
<evidence type="ECO:0000256" key="2">
    <source>
        <dbReference type="ARBA" id="ARBA00011738"/>
    </source>
</evidence>
<proteinExistence type="inferred from homology"/>
<dbReference type="GO" id="GO:0017111">
    <property type="term" value="F:ribonucleoside triphosphate phosphatase activity"/>
    <property type="evidence" value="ECO:0007669"/>
    <property type="project" value="InterPro"/>
</dbReference>
<comment type="catalytic activity">
    <reaction evidence="9 10">
        <text>XTP + H2O = XMP + diphosphate + H(+)</text>
        <dbReference type="Rhea" id="RHEA:28610"/>
        <dbReference type="ChEBI" id="CHEBI:15377"/>
        <dbReference type="ChEBI" id="CHEBI:15378"/>
        <dbReference type="ChEBI" id="CHEBI:33019"/>
        <dbReference type="ChEBI" id="CHEBI:57464"/>
        <dbReference type="ChEBI" id="CHEBI:61314"/>
        <dbReference type="EC" id="3.6.1.66"/>
    </reaction>
</comment>
<gene>
    <name evidence="12" type="ORF">CLV82_2932</name>
</gene>
<reference evidence="12 13" key="1">
    <citation type="submission" date="2019-03" db="EMBL/GenBank/DDBJ databases">
        <title>Genomic Encyclopedia of Archaeal and Bacterial Type Strains, Phase II (KMG-II): from individual species to whole genera.</title>
        <authorList>
            <person name="Goeker M."/>
        </authorList>
    </citation>
    <scope>NUCLEOTIDE SEQUENCE [LARGE SCALE GENOMIC DNA]</scope>
    <source>
        <strain evidence="12 13">DSM 18435</strain>
    </source>
</reference>
<sequence>MINLVFATHNPKKLEEIQRMLPENIHLQSLDDIGCLEEIPETAETLQGNAILKANHVSHNYGLPCFADDTGLLVAALDGAPGVYSARYAGPGKNSTDNIHRLLKELEGKEDRSAHFRTVIALNLDEEQHLFSGEVHGVITGELAGEGGFGYDPVFRPDGYQKTFAELPADVKNSISHRGKAFRKLVEFLDSRSTTRIKN</sequence>
<dbReference type="GO" id="GO:0036220">
    <property type="term" value="F:ITP diphosphatase activity"/>
    <property type="evidence" value="ECO:0007669"/>
    <property type="project" value="UniProtKB-UniRule"/>
</dbReference>
<evidence type="ECO:0000256" key="11">
    <source>
        <dbReference type="RuleBase" id="RU003781"/>
    </source>
</evidence>
<evidence type="ECO:0000256" key="1">
    <source>
        <dbReference type="ARBA" id="ARBA00008023"/>
    </source>
</evidence>
<dbReference type="CDD" id="cd00515">
    <property type="entry name" value="HAM1"/>
    <property type="match status" value="1"/>
</dbReference>
<evidence type="ECO:0000256" key="10">
    <source>
        <dbReference type="HAMAP-Rule" id="MF_01405"/>
    </source>
</evidence>
<dbReference type="PANTHER" id="PTHR11067">
    <property type="entry name" value="INOSINE TRIPHOSPHATE PYROPHOSPHATASE/HAM1 PROTEIN"/>
    <property type="match status" value="1"/>
</dbReference>
<dbReference type="GO" id="GO:0005829">
    <property type="term" value="C:cytosol"/>
    <property type="evidence" value="ECO:0007669"/>
    <property type="project" value="TreeGrafter"/>
</dbReference>
<dbReference type="NCBIfam" id="TIGR00042">
    <property type="entry name" value="RdgB/HAM1 family non-canonical purine NTP pyrophosphatase"/>
    <property type="match status" value="1"/>
</dbReference>
<accession>A0A4V3D3G1</accession>
<dbReference type="EC" id="3.6.1.66" evidence="10"/>
<dbReference type="GO" id="GO:0009117">
    <property type="term" value="P:nucleotide metabolic process"/>
    <property type="evidence" value="ECO:0007669"/>
    <property type="project" value="UniProtKB-KW"/>
</dbReference>
<feature type="binding site" evidence="10">
    <location>
        <position position="69"/>
    </location>
    <ligand>
        <name>Mg(2+)</name>
        <dbReference type="ChEBI" id="CHEBI:18420"/>
    </ligand>
</feature>
<dbReference type="Proteomes" id="UP000295468">
    <property type="component" value="Unassembled WGS sequence"/>
</dbReference>
<feature type="binding site" evidence="10">
    <location>
        <position position="172"/>
    </location>
    <ligand>
        <name>substrate</name>
    </ligand>
</feature>
<comment type="function">
    <text evidence="10">Pyrophosphatase that catalyzes the hydrolysis of nucleoside triphosphates to their monophosphate derivatives, with a high preference for the non-canonical purine nucleotides XTP (xanthosine triphosphate), dITP (deoxyinosine triphosphate) and ITP. Seems to function as a house-cleaning enzyme that removes non-canonical purine nucleotides from the nucleotide pool, thus preventing their incorporation into DNA/RNA and avoiding chromosomal lesions.</text>
</comment>
<evidence type="ECO:0000313" key="12">
    <source>
        <dbReference type="EMBL" id="TDQ29474.1"/>
    </source>
</evidence>
<dbReference type="InterPro" id="IPR029001">
    <property type="entry name" value="ITPase-like_fam"/>
</dbReference>
<keyword evidence="4 10" id="KW-0547">Nucleotide-binding</keyword>
<comment type="caution">
    <text evidence="10">Lacks conserved residue(s) required for the propagation of feature annotation.</text>
</comment>
<keyword evidence="3 10" id="KW-0479">Metal-binding</keyword>
<evidence type="ECO:0000256" key="7">
    <source>
        <dbReference type="ARBA" id="ARBA00023080"/>
    </source>
</evidence>
<feature type="binding site" evidence="10">
    <location>
        <begin position="149"/>
        <end position="152"/>
    </location>
    <ligand>
        <name>substrate</name>
    </ligand>
</feature>
<evidence type="ECO:0000256" key="9">
    <source>
        <dbReference type="ARBA" id="ARBA00052017"/>
    </source>
</evidence>
<dbReference type="GO" id="GO:0000166">
    <property type="term" value="F:nucleotide binding"/>
    <property type="evidence" value="ECO:0007669"/>
    <property type="project" value="UniProtKB-KW"/>
</dbReference>
<comment type="cofactor">
    <cofactor evidence="10">
        <name>Mg(2+)</name>
        <dbReference type="ChEBI" id="CHEBI:18420"/>
    </cofactor>
    <text evidence="10">Binds 1 Mg(2+) ion per subunit.</text>
</comment>
<feature type="binding site" evidence="10">
    <location>
        <begin position="177"/>
        <end position="178"/>
    </location>
    <ligand>
        <name>substrate</name>
    </ligand>
</feature>
<dbReference type="GO" id="GO:0009146">
    <property type="term" value="P:purine nucleoside triphosphate catabolic process"/>
    <property type="evidence" value="ECO:0007669"/>
    <property type="project" value="UniProtKB-UniRule"/>
</dbReference>
<dbReference type="Gene3D" id="3.90.950.10">
    <property type="match status" value="1"/>
</dbReference>
<comment type="subunit">
    <text evidence="2 10">Homodimer.</text>
</comment>
<evidence type="ECO:0000256" key="5">
    <source>
        <dbReference type="ARBA" id="ARBA00022801"/>
    </source>
</evidence>
<comment type="caution">
    <text evidence="12">The sequence shown here is derived from an EMBL/GenBank/DDBJ whole genome shotgun (WGS) entry which is preliminary data.</text>
</comment>
<dbReference type="GO" id="GO:0035870">
    <property type="term" value="F:dITP diphosphatase activity"/>
    <property type="evidence" value="ECO:0007669"/>
    <property type="project" value="UniProtKB-UniRule"/>
</dbReference>
<dbReference type="PANTHER" id="PTHR11067:SF9">
    <property type="entry name" value="INOSINE TRIPHOSPHATE PYROPHOSPHATASE"/>
    <property type="match status" value="1"/>
</dbReference>
<name>A0A4V3D3G1_9FLAO</name>
<feature type="binding site" evidence="10">
    <location>
        <position position="70"/>
    </location>
    <ligand>
        <name>substrate</name>
    </ligand>
</feature>
<dbReference type="FunFam" id="3.90.950.10:FF:000001">
    <property type="entry name" value="dITP/XTP pyrophosphatase"/>
    <property type="match status" value="1"/>
</dbReference>
<feature type="binding site" evidence="10">
    <location>
        <begin position="8"/>
        <end position="13"/>
    </location>
    <ligand>
        <name>substrate</name>
    </ligand>
</feature>
<dbReference type="InterPro" id="IPR020922">
    <property type="entry name" value="dITP/XTP_pyrophosphatase"/>
</dbReference>
<keyword evidence="6 10" id="KW-0460">Magnesium</keyword>
<evidence type="ECO:0000256" key="6">
    <source>
        <dbReference type="ARBA" id="ARBA00022842"/>
    </source>
</evidence>
<dbReference type="InterPro" id="IPR002637">
    <property type="entry name" value="RdgB/HAM1"/>
</dbReference>
<comment type="similarity">
    <text evidence="1 10 11">Belongs to the HAM1 NTPase family.</text>
</comment>
<evidence type="ECO:0000256" key="4">
    <source>
        <dbReference type="ARBA" id="ARBA00022741"/>
    </source>
</evidence>
<keyword evidence="13" id="KW-1185">Reference proteome</keyword>
<dbReference type="SUPFAM" id="SSF52972">
    <property type="entry name" value="ITPase-like"/>
    <property type="match status" value="1"/>
</dbReference>
<evidence type="ECO:0000256" key="3">
    <source>
        <dbReference type="ARBA" id="ARBA00022723"/>
    </source>
</evidence>
<comment type="catalytic activity">
    <reaction evidence="8 10">
        <text>dITP + H2O = dIMP + diphosphate + H(+)</text>
        <dbReference type="Rhea" id="RHEA:28342"/>
        <dbReference type="ChEBI" id="CHEBI:15377"/>
        <dbReference type="ChEBI" id="CHEBI:15378"/>
        <dbReference type="ChEBI" id="CHEBI:33019"/>
        <dbReference type="ChEBI" id="CHEBI:61194"/>
        <dbReference type="ChEBI" id="CHEBI:61382"/>
        <dbReference type="EC" id="3.6.1.66"/>
    </reaction>
</comment>
<evidence type="ECO:0000256" key="8">
    <source>
        <dbReference type="ARBA" id="ARBA00051875"/>
    </source>
</evidence>
<dbReference type="GO" id="GO:0036222">
    <property type="term" value="F:XTP diphosphatase activity"/>
    <property type="evidence" value="ECO:0007669"/>
    <property type="project" value="UniProtKB-UniRule"/>
</dbReference>
<dbReference type="Pfam" id="PF01725">
    <property type="entry name" value="Ham1p_like"/>
    <property type="match status" value="1"/>
</dbReference>